<feature type="region of interest" description="Disordered" evidence="1">
    <location>
        <begin position="109"/>
        <end position="130"/>
    </location>
</feature>
<feature type="compositionally biased region" description="Basic and acidic residues" evidence="1">
    <location>
        <begin position="19"/>
        <end position="29"/>
    </location>
</feature>
<feature type="compositionally biased region" description="Basic and acidic residues" evidence="1">
    <location>
        <begin position="607"/>
        <end position="617"/>
    </location>
</feature>
<evidence type="ECO:0000313" key="2">
    <source>
        <dbReference type="EMBL" id="GMT36092.1"/>
    </source>
</evidence>
<feature type="region of interest" description="Disordered" evidence="1">
    <location>
        <begin position="582"/>
        <end position="621"/>
    </location>
</feature>
<sequence length="865" mass="98921">MSAAVSERTNSSTPPPTLERQEPTEEKVKEVKKRSKSHKPTLSSVREEKKADGTTRHIISIKTPPSRPSLGASTSTASAPIVRITRHKQQKSDESDTYQSMLLAAAAENNRVARMDPNAPCSSRDATNPVHGMKFRGSIIGVKPPPKGLNGLPKQEIRTTPVVASKKGRYEEPVVKEEEMDEDMKMEAEEEEDDDDYYDGPREKTPERGPGSKDCDQNCSPIRRHPDEIINIIIGETDPELKKRNAKIMAKVRADEEHRERQKQLLVEKLAKEAEQKSGVGHKMARSEEIVVERKKDEGSKCTPMFSTRDDDFYRVMMRGDSEKNGGFLTRSLAEIYNESREFYQSLMKPDTCVEWAIRPRVGPDVDGYVHQTSGATVKVANGAEMTQFQLKDLFNHREFRLGEIVWAKFQREYWPGYIKAFLPSEIFDEYKGDAIMVQWISDDELFSHVCYADVLRFDFYFAIKYQPQKMDKFYVNNVAKAIAMDGRPGFWEEYINKPVYDQMLAIGGNLFSMPQAEKERVLANPKMKAITPAQQKKIFDIIHEKEINHFQHHYKAIYAGRNQIKWSPNQEICNEKLSFTRQVKEKEPVEKREKRRGRPSLKRKKEGSEEGSKFDESEFINPSHSPYPLYAAHITEVNVVEPDGTIVSTHMLFANADKSPLSDTLEEQQPTDLGAHQYMSFNAEETARLAARLEKSKAANAKMIKEEGEEVQPRSETQEDPLFAVAVKYSSAITAHEVLHLTKEKQIIYDKYEVCEDKTWDFNSRVCAHHIRIEFEIKEQRIKEHNERVEEKRRIDCEKKAEAARQKEEKASQRVCRNGPIVVPEEKVQKRRTKKVSEDGTPSGVSAPPARASSGRPPKRSAPK</sequence>
<feature type="compositionally biased region" description="Basic residues" evidence="1">
    <location>
        <begin position="30"/>
        <end position="39"/>
    </location>
</feature>
<feature type="compositionally biased region" description="Basic and acidic residues" evidence="1">
    <location>
        <begin position="199"/>
        <end position="216"/>
    </location>
</feature>
<feature type="compositionally biased region" description="Basic and acidic residues" evidence="1">
    <location>
        <begin position="803"/>
        <end position="813"/>
    </location>
</feature>
<dbReference type="EMBL" id="BTSY01000007">
    <property type="protein sequence ID" value="GMT36092.1"/>
    <property type="molecule type" value="Genomic_DNA"/>
</dbReference>
<dbReference type="AlphaFoldDB" id="A0AAV5WYI1"/>
<feature type="region of interest" description="Disordered" evidence="1">
    <location>
        <begin position="1"/>
        <end position="96"/>
    </location>
</feature>
<dbReference type="SUPFAM" id="SSF63748">
    <property type="entry name" value="Tudor/PWWP/MBT"/>
    <property type="match status" value="1"/>
</dbReference>
<evidence type="ECO:0000313" key="3">
    <source>
        <dbReference type="Proteomes" id="UP001432322"/>
    </source>
</evidence>
<gene>
    <name evidence="2" type="ORF">PFISCL1PPCAC_27389</name>
</gene>
<reference evidence="2" key="1">
    <citation type="submission" date="2023-10" db="EMBL/GenBank/DDBJ databases">
        <title>Genome assembly of Pristionchus species.</title>
        <authorList>
            <person name="Yoshida K."/>
            <person name="Sommer R.J."/>
        </authorList>
    </citation>
    <scope>NUCLEOTIDE SEQUENCE</scope>
    <source>
        <strain evidence="2">RS5133</strain>
    </source>
</reference>
<feature type="compositionally biased region" description="Low complexity" evidence="1">
    <location>
        <begin position="843"/>
        <end position="857"/>
    </location>
</feature>
<organism evidence="2 3">
    <name type="scientific">Pristionchus fissidentatus</name>
    <dbReference type="NCBI Taxonomy" id="1538716"/>
    <lineage>
        <taxon>Eukaryota</taxon>
        <taxon>Metazoa</taxon>
        <taxon>Ecdysozoa</taxon>
        <taxon>Nematoda</taxon>
        <taxon>Chromadorea</taxon>
        <taxon>Rhabditida</taxon>
        <taxon>Rhabditina</taxon>
        <taxon>Diplogasteromorpha</taxon>
        <taxon>Diplogasteroidea</taxon>
        <taxon>Neodiplogasteridae</taxon>
        <taxon>Pristionchus</taxon>
    </lineage>
</organism>
<proteinExistence type="predicted"/>
<dbReference type="Proteomes" id="UP001432322">
    <property type="component" value="Unassembled WGS sequence"/>
</dbReference>
<feature type="compositionally biased region" description="Basic and acidic residues" evidence="1">
    <location>
        <begin position="174"/>
        <end position="187"/>
    </location>
</feature>
<feature type="compositionally biased region" description="Basic and acidic residues" evidence="1">
    <location>
        <begin position="583"/>
        <end position="593"/>
    </location>
</feature>
<name>A0AAV5WYI1_9BILA</name>
<feature type="region of interest" description="Disordered" evidence="1">
    <location>
        <begin position="803"/>
        <end position="865"/>
    </location>
</feature>
<evidence type="ECO:0000256" key="1">
    <source>
        <dbReference type="SAM" id="MobiDB-lite"/>
    </source>
</evidence>
<feature type="compositionally biased region" description="Acidic residues" evidence="1">
    <location>
        <begin position="188"/>
        <end position="198"/>
    </location>
</feature>
<feature type="compositionally biased region" description="Basic residues" evidence="1">
    <location>
        <begin position="594"/>
        <end position="606"/>
    </location>
</feature>
<feature type="compositionally biased region" description="Basic and acidic residues" evidence="1">
    <location>
        <begin position="45"/>
        <end position="55"/>
    </location>
</feature>
<keyword evidence="3" id="KW-1185">Reference proteome</keyword>
<accession>A0AAV5WYI1</accession>
<protein>
    <submittedName>
        <fullName evidence="2">Uncharacterized protein</fullName>
    </submittedName>
</protein>
<comment type="caution">
    <text evidence="2">The sequence shown here is derived from an EMBL/GenBank/DDBJ whole genome shotgun (WGS) entry which is preliminary data.</text>
</comment>
<feature type="region of interest" description="Disordered" evidence="1">
    <location>
        <begin position="174"/>
        <end position="222"/>
    </location>
</feature>